<dbReference type="EMBL" id="VBOY01000184">
    <property type="protein sequence ID" value="TMQ61252.1"/>
    <property type="molecule type" value="Genomic_DNA"/>
</dbReference>
<organism evidence="1 2">
    <name type="scientific">Eiseniibacteriota bacterium</name>
    <dbReference type="NCBI Taxonomy" id="2212470"/>
    <lineage>
        <taxon>Bacteria</taxon>
        <taxon>Candidatus Eiseniibacteriota</taxon>
    </lineage>
</organism>
<proteinExistence type="predicted"/>
<gene>
    <name evidence="1" type="ORF">E6K78_13000</name>
</gene>
<evidence type="ECO:0000313" key="1">
    <source>
        <dbReference type="EMBL" id="TMQ61252.1"/>
    </source>
</evidence>
<comment type="caution">
    <text evidence="1">The sequence shown here is derived from an EMBL/GenBank/DDBJ whole genome shotgun (WGS) entry which is preliminary data.</text>
</comment>
<name>A0A538TC79_UNCEI</name>
<accession>A0A538TC79</accession>
<sequence>MAVIVYGLGQTINDPRNATDLDHRAGDLRGNGYIVIEVQSDTLAQVGKASEPSESGTAILSEAVQDVTANGSVGSDIDITGFSRGGGSVVQLTNALTDSGIAGSRISLDLVDPYMGASSHTINDPSVSVTVKKSMGFHPINVLVIDFGAMLMGLDNRTVSQRSALSGFQDKNPLFFNLPHTRMDSCVSSGGALSGC</sequence>
<evidence type="ECO:0000313" key="2">
    <source>
        <dbReference type="Proteomes" id="UP000316609"/>
    </source>
</evidence>
<reference evidence="1 2" key="1">
    <citation type="journal article" date="2019" name="Nat. Microbiol.">
        <title>Mediterranean grassland soil C-N compound turnover is dependent on rainfall and depth, and is mediated by genomically divergent microorganisms.</title>
        <authorList>
            <person name="Diamond S."/>
            <person name="Andeer P.F."/>
            <person name="Li Z."/>
            <person name="Crits-Christoph A."/>
            <person name="Burstein D."/>
            <person name="Anantharaman K."/>
            <person name="Lane K.R."/>
            <person name="Thomas B.C."/>
            <person name="Pan C."/>
            <person name="Northen T.R."/>
            <person name="Banfield J.F."/>
        </authorList>
    </citation>
    <scope>NUCLEOTIDE SEQUENCE [LARGE SCALE GENOMIC DNA]</scope>
    <source>
        <strain evidence="1">WS_8</strain>
    </source>
</reference>
<dbReference type="Proteomes" id="UP000316609">
    <property type="component" value="Unassembled WGS sequence"/>
</dbReference>
<dbReference type="AlphaFoldDB" id="A0A538TC79"/>
<protein>
    <submittedName>
        <fullName evidence="1">Uncharacterized protein</fullName>
    </submittedName>
</protein>